<dbReference type="GO" id="GO:0005634">
    <property type="term" value="C:nucleus"/>
    <property type="evidence" value="ECO:0007669"/>
    <property type="project" value="UniProtKB-SubCell"/>
</dbReference>
<feature type="compositionally biased region" description="Low complexity" evidence="10">
    <location>
        <begin position="26"/>
        <end position="41"/>
    </location>
</feature>
<comment type="function">
    <text evidence="9">Transcription factor that binds specifically to a 5'-AA[AG]G-3' consensus core sequence.</text>
</comment>
<keyword evidence="4 9" id="KW-0805">Transcription regulation</keyword>
<organism evidence="12">
    <name type="scientific">Eleusine coracana</name>
    <name type="common">Indian finger millet</name>
    <name type="synonym">Ragi</name>
    <dbReference type="NCBI Taxonomy" id="4511"/>
    <lineage>
        <taxon>Eukaryota</taxon>
        <taxon>Viridiplantae</taxon>
        <taxon>Streptophyta</taxon>
        <taxon>Embryophyta</taxon>
        <taxon>Tracheophyta</taxon>
        <taxon>Spermatophyta</taxon>
        <taxon>Magnoliopsida</taxon>
        <taxon>Liliopsida</taxon>
        <taxon>Poales</taxon>
        <taxon>Poaceae</taxon>
        <taxon>PACMAD clade</taxon>
        <taxon>Chloridoideae</taxon>
        <taxon>Cynodonteae</taxon>
        <taxon>Eleusininae</taxon>
        <taxon>Eleusine</taxon>
    </lineage>
</organism>
<dbReference type="InterPro" id="IPR045174">
    <property type="entry name" value="Dof"/>
</dbReference>
<reference evidence="12" key="1">
    <citation type="submission" date="2019-01" db="EMBL/GenBank/DDBJ databases">
        <title>Genome-wide identification of Dof transcription factor gene family in finger millet.</title>
        <authorList>
            <person name="Gupta S."/>
            <person name="Gupta S.M."/>
            <person name="Gaur V.S."/>
            <person name="Gupta A.K."/>
        </authorList>
    </citation>
    <scope>NUCLEOTIDE SEQUENCE</scope>
</reference>
<accession>A0A516SN29</accession>
<dbReference type="GO" id="GO:0003677">
    <property type="term" value="F:DNA binding"/>
    <property type="evidence" value="ECO:0007669"/>
    <property type="project" value="UniProtKB-UniRule"/>
</dbReference>
<dbReference type="AlphaFoldDB" id="A0A516SN29"/>
<evidence type="ECO:0000256" key="4">
    <source>
        <dbReference type="ARBA" id="ARBA00023015"/>
    </source>
</evidence>
<evidence type="ECO:0000256" key="8">
    <source>
        <dbReference type="PROSITE-ProRule" id="PRU00071"/>
    </source>
</evidence>
<keyword evidence="3 9" id="KW-0862">Zinc</keyword>
<evidence type="ECO:0000256" key="10">
    <source>
        <dbReference type="SAM" id="MobiDB-lite"/>
    </source>
</evidence>
<evidence type="ECO:0000256" key="6">
    <source>
        <dbReference type="ARBA" id="ARBA00023163"/>
    </source>
</evidence>
<evidence type="ECO:0000256" key="5">
    <source>
        <dbReference type="ARBA" id="ARBA00023125"/>
    </source>
</evidence>
<dbReference type="PROSITE" id="PS50884">
    <property type="entry name" value="ZF_DOF_2"/>
    <property type="match status" value="1"/>
</dbReference>
<keyword evidence="1 9" id="KW-0479">Metal-binding</keyword>
<feature type="region of interest" description="Disordered" evidence="10">
    <location>
        <begin position="1"/>
        <end position="44"/>
    </location>
</feature>
<gene>
    <name evidence="12" type="primary">Dof33</name>
</gene>
<sequence>MTAVAEGDEPPWKKGGGAGTTPPSPQQRQQQKQQPPAEQQQEGLRCPRCASANTKFCYYNNYSLSQPRHFCKACRRYWTKGGALRNVPVGGACRKNKRRLIKFNNLPAMAHDATCADQQSTASARLGFLGVPAPTTDYKLMMSTSSAAVAGTVGQYLPLVEWPSSGPSPTVADLVTCGTGNGSTATSSSSSSSMAASMIESLSFINQDLLWKLQQQRLSTMFLPTPTTSNAFLQMAAAGAPRVETTVPAVTSSWIMMNSSSYYVLPPSPPTTPPPANTAAPIVTTTTTNCNIDSGRSSDDIGIPAAWGDMSAFTMLP</sequence>
<evidence type="ECO:0000256" key="3">
    <source>
        <dbReference type="ARBA" id="ARBA00022833"/>
    </source>
</evidence>
<evidence type="ECO:0000259" key="11">
    <source>
        <dbReference type="PROSITE" id="PS50884"/>
    </source>
</evidence>
<feature type="domain" description="Dof-type" evidence="11">
    <location>
        <begin position="44"/>
        <end position="98"/>
    </location>
</feature>
<proteinExistence type="evidence at transcript level"/>
<keyword evidence="6 9" id="KW-0804">Transcription</keyword>
<evidence type="ECO:0000313" key="12">
    <source>
        <dbReference type="EMBL" id="QDQ29860.1"/>
    </source>
</evidence>
<dbReference type="EMBL" id="MK355448">
    <property type="protein sequence ID" value="QDQ29860.1"/>
    <property type="molecule type" value="mRNA"/>
</dbReference>
<dbReference type="PANTHER" id="PTHR31992">
    <property type="entry name" value="DOF ZINC FINGER PROTEIN DOF1.4-RELATED"/>
    <property type="match status" value="1"/>
</dbReference>
<protein>
    <recommendedName>
        <fullName evidence="9">Dof zinc finger protein</fullName>
    </recommendedName>
</protein>
<keyword evidence="7 8" id="KW-0539">Nucleus</keyword>
<dbReference type="GO" id="GO:0003700">
    <property type="term" value="F:DNA-binding transcription factor activity"/>
    <property type="evidence" value="ECO:0007669"/>
    <property type="project" value="UniProtKB-UniRule"/>
</dbReference>
<dbReference type="GO" id="GO:0008270">
    <property type="term" value="F:zinc ion binding"/>
    <property type="evidence" value="ECO:0007669"/>
    <property type="project" value="UniProtKB-KW"/>
</dbReference>
<dbReference type="PROSITE" id="PS01361">
    <property type="entry name" value="ZF_DOF_1"/>
    <property type="match status" value="1"/>
</dbReference>
<dbReference type="InterPro" id="IPR003851">
    <property type="entry name" value="Znf_Dof"/>
</dbReference>
<comment type="subcellular location">
    <subcellularLocation>
        <location evidence="8 9">Nucleus</location>
    </subcellularLocation>
</comment>
<keyword evidence="5 8" id="KW-0238">DNA-binding</keyword>
<evidence type="ECO:0000256" key="2">
    <source>
        <dbReference type="ARBA" id="ARBA00022771"/>
    </source>
</evidence>
<evidence type="ECO:0000256" key="7">
    <source>
        <dbReference type="ARBA" id="ARBA00023242"/>
    </source>
</evidence>
<evidence type="ECO:0000256" key="9">
    <source>
        <dbReference type="RuleBase" id="RU369094"/>
    </source>
</evidence>
<name>A0A516SN29_ELECO</name>
<dbReference type="Pfam" id="PF02701">
    <property type="entry name" value="Zn_ribbon_Dof"/>
    <property type="match status" value="1"/>
</dbReference>
<keyword evidence="2 8" id="KW-0863">Zinc-finger</keyword>
<evidence type="ECO:0000256" key="1">
    <source>
        <dbReference type="ARBA" id="ARBA00022723"/>
    </source>
</evidence>